<proteinExistence type="predicted"/>
<dbReference type="Pfam" id="PF18199">
    <property type="entry name" value="Dynein_C"/>
    <property type="match status" value="1"/>
</dbReference>
<dbReference type="GO" id="GO:0051959">
    <property type="term" value="F:dynein light intermediate chain binding"/>
    <property type="evidence" value="ECO:0007669"/>
    <property type="project" value="InterPro"/>
</dbReference>
<dbReference type="InterPro" id="IPR041658">
    <property type="entry name" value="AAA_lid_11"/>
</dbReference>
<dbReference type="InterPro" id="IPR026983">
    <property type="entry name" value="DHC"/>
</dbReference>
<feature type="non-terminal residue" evidence="4">
    <location>
        <position position="1"/>
    </location>
</feature>
<keyword evidence="5" id="KW-1185">Reference proteome</keyword>
<dbReference type="InterPro" id="IPR043160">
    <property type="entry name" value="Dynein_C_barrel"/>
</dbReference>
<feature type="domain" description="Dynein heavy chain AAA lid" evidence="2">
    <location>
        <begin position="3"/>
        <end position="125"/>
    </location>
</feature>
<dbReference type="AlphaFoldDB" id="A0A4P9ZNU4"/>
<evidence type="ECO:0000259" key="3">
    <source>
        <dbReference type="Pfam" id="PF18199"/>
    </source>
</evidence>
<dbReference type="GO" id="GO:0007018">
    <property type="term" value="P:microtubule-based movement"/>
    <property type="evidence" value="ECO:0007669"/>
    <property type="project" value="InterPro"/>
</dbReference>
<name>A0A4P9ZNU4_9FUNG</name>
<dbReference type="Gene3D" id="1.10.8.720">
    <property type="entry name" value="Region D6 of dynein motor"/>
    <property type="match status" value="1"/>
</dbReference>
<organism evidence="4 5">
    <name type="scientific">Dimargaris cristalligena</name>
    <dbReference type="NCBI Taxonomy" id="215637"/>
    <lineage>
        <taxon>Eukaryota</taxon>
        <taxon>Fungi</taxon>
        <taxon>Fungi incertae sedis</taxon>
        <taxon>Zoopagomycota</taxon>
        <taxon>Kickxellomycotina</taxon>
        <taxon>Dimargaritomycetes</taxon>
        <taxon>Dimargaritales</taxon>
        <taxon>Dimargaritaceae</taxon>
        <taxon>Dimargaris</taxon>
    </lineage>
</organism>
<feature type="region of interest" description="Disordered" evidence="1">
    <location>
        <begin position="149"/>
        <end position="181"/>
    </location>
</feature>
<gene>
    <name evidence="4" type="ORF">BJ085DRAFT_40728</name>
</gene>
<dbReference type="Proteomes" id="UP000268162">
    <property type="component" value="Unassembled WGS sequence"/>
</dbReference>
<dbReference type="STRING" id="215637.A0A4P9ZNU4"/>
<dbReference type="Pfam" id="PF18198">
    <property type="entry name" value="AAA_lid_11"/>
    <property type="match status" value="1"/>
</dbReference>
<evidence type="ECO:0000256" key="1">
    <source>
        <dbReference type="SAM" id="MobiDB-lite"/>
    </source>
</evidence>
<protein>
    <submittedName>
        <fullName evidence="4">Dynein heavy chain domain-containing protein</fullName>
    </submittedName>
</protein>
<feature type="compositionally biased region" description="Low complexity" evidence="1">
    <location>
        <begin position="169"/>
        <end position="181"/>
    </location>
</feature>
<dbReference type="FunFam" id="1.20.1270.280:FF:000004">
    <property type="entry name" value="Cytoplasmic dynein heavy chain 2"/>
    <property type="match status" value="1"/>
</dbReference>
<dbReference type="PANTHER" id="PTHR45703">
    <property type="entry name" value="DYNEIN HEAVY CHAIN"/>
    <property type="match status" value="1"/>
</dbReference>
<dbReference type="InterPro" id="IPR041228">
    <property type="entry name" value="Dynein_C"/>
</dbReference>
<dbReference type="PANTHER" id="PTHR45703:SF36">
    <property type="entry name" value="DYNEIN HEAVY CHAIN, CYTOPLASMIC"/>
    <property type="match status" value="1"/>
</dbReference>
<accession>A0A4P9ZNU4</accession>
<dbReference type="InterPro" id="IPR042219">
    <property type="entry name" value="AAA_lid_11_sf"/>
</dbReference>
<evidence type="ECO:0000313" key="5">
    <source>
        <dbReference type="Proteomes" id="UP000268162"/>
    </source>
</evidence>
<evidence type="ECO:0000313" key="4">
    <source>
        <dbReference type="EMBL" id="RKP35106.1"/>
    </source>
</evidence>
<dbReference type="GO" id="GO:0030286">
    <property type="term" value="C:dynein complex"/>
    <property type="evidence" value="ECO:0007669"/>
    <property type="project" value="InterPro"/>
</dbReference>
<reference evidence="5" key="1">
    <citation type="journal article" date="2018" name="Nat. Microbiol.">
        <title>Leveraging single-cell genomics to expand the fungal tree of life.</title>
        <authorList>
            <person name="Ahrendt S.R."/>
            <person name="Quandt C.A."/>
            <person name="Ciobanu D."/>
            <person name="Clum A."/>
            <person name="Salamov A."/>
            <person name="Andreopoulos B."/>
            <person name="Cheng J.F."/>
            <person name="Woyke T."/>
            <person name="Pelin A."/>
            <person name="Henrissat B."/>
            <person name="Reynolds N.K."/>
            <person name="Benny G.L."/>
            <person name="Smith M.E."/>
            <person name="James T.Y."/>
            <person name="Grigoriev I.V."/>
        </authorList>
    </citation>
    <scope>NUCLEOTIDE SEQUENCE [LARGE SCALE GENOMIC DNA]</scope>
    <source>
        <strain evidence="5">RSA 468</strain>
    </source>
</reference>
<sequence>GKVYEFNEADQSCGLATIDHWLDVVGHGRANVSPDKIPWDAIKTLLTQSVYGGRIDNDFDKQLLESFVESLFKAQSFDLDFALVQDSDSADVAIPEGTKPEHFLAWVQQLPEREPPTWLGLPSNAEKLLLIAKGHSLMGKVRRMKSLTDDEEAVYTPGESDGGASVDPSAATASTDSAGAATQPAWMRTIASLTATWLDVLPASVTTMVKDVERMKSPLFRVFARENQVGRSLLNTVRRDMQDLVQVCAGTLKQTNHLRSLLDDFNKGTIPTHWQRYKVPQTFTMTQWLGDFQQRLTQLGTIAQCVTAGGELDRLAIWFGGLFYPEAFITATRQAVAQRMGWSLEQLQMVLELGQGSVPGNDMDVDGGAPAEADLAAFRVTGLRIEGGHLAKGGNLELSPSASKLPVSQIRWLNKSDPATAALVDPNQPGRATLPVYLNADRRELLFSIPVQVHAQDTLKMSQRAVAVVAGV</sequence>
<dbReference type="GO" id="GO:0045505">
    <property type="term" value="F:dynein intermediate chain binding"/>
    <property type="evidence" value="ECO:0007669"/>
    <property type="project" value="InterPro"/>
</dbReference>
<dbReference type="Gene3D" id="1.20.1270.280">
    <property type="match status" value="1"/>
</dbReference>
<evidence type="ECO:0000259" key="2">
    <source>
        <dbReference type="Pfam" id="PF18198"/>
    </source>
</evidence>
<dbReference type="Gene3D" id="3.10.490.20">
    <property type="match status" value="1"/>
</dbReference>
<feature type="domain" description="Dynein heavy chain C-terminal" evidence="3">
    <location>
        <begin position="182"/>
        <end position="469"/>
    </location>
</feature>
<dbReference type="EMBL" id="ML002960">
    <property type="protein sequence ID" value="RKP35106.1"/>
    <property type="molecule type" value="Genomic_DNA"/>
</dbReference>